<feature type="compositionally biased region" description="Basic and acidic residues" evidence="1">
    <location>
        <begin position="245"/>
        <end position="254"/>
    </location>
</feature>
<feature type="compositionally biased region" description="Basic residues" evidence="1">
    <location>
        <begin position="444"/>
        <end position="454"/>
    </location>
</feature>
<reference evidence="2" key="2">
    <citation type="submission" date="2023-05" db="EMBL/GenBank/DDBJ databases">
        <authorList>
            <consortium name="Lawrence Berkeley National Laboratory"/>
            <person name="Steindorff A."/>
            <person name="Hensen N."/>
            <person name="Bonometti L."/>
            <person name="Westerberg I."/>
            <person name="Brannstrom I.O."/>
            <person name="Guillou S."/>
            <person name="Cros-Aarteil S."/>
            <person name="Calhoun S."/>
            <person name="Haridas S."/>
            <person name="Kuo A."/>
            <person name="Mondo S."/>
            <person name="Pangilinan J."/>
            <person name="Riley R."/>
            <person name="Labutti K."/>
            <person name="Andreopoulos B."/>
            <person name="Lipzen A."/>
            <person name="Chen C."/>
            <person name="Yanf M."/>
            <person name="Daum C."/>
            <person name="Ng V."/>
            <person name="Clum A."/>
            <person name="Ohm R."/>
            <person name="Martin F."/>
            <person name="Silar P."/>
            <person name="Natvig D."/>
            <person name="Lalanne C."/>
            <person name="Gautier V."/>
            <person name="Ament-Velasquez S.L."/>
            <person name="Kruys A."/>
            <person name="Hutchinson M.I."/>
            <person name="Powell A.J."/>
            <person name="Barry K."/>
            <person name="Miller A.N."/>
            <person name="Grigoriev I.V."/>
            <person name="Debuchy R."/>
            <person name="Gladieux P."/>
            <person name="Thoren M.H."/>
            <person name="Johannesson H."/>
        </authorList>
    </citation>
    <scope>NUCLEOTIDE SEQUENCE</scope>
    <source>
        <strain evidence="2">CBS 538.74</strain>
    </source>
</reference>
<comment type="caution">
    <text evidence="2">The sequence shown here is derived from an EMBL/GenBank/DDBJ whole genome shotgun (WGS) entry which is preliminary data.</text>
</comment>
<feature type="region of interest" description="Disordered" evidence="1">
    <location>
        <begin position="346"/>
        <end position="480"/>
    </location>
</feature>
<evidence type="ECO:0000256" key="1">
    <source>
        <dbReference type="SAM" id="MobiDB-lite"/>
    </source>
</evidence>
<dbReference type="PANTHER" id="PTHR48125">
    <property type="entry name" value="LP07818P1"/>
    <property type="match status" value="1"/>
</dbReference>
<name>A0AAN6VCU0_9PEZI</name>
<organism evidence="2 3">
    <name type="scientific">Chaetomidium leptoderma</name>
    <dbReference type="NCBI Taxonomy" id="669021"/>
    <lineage>
        <taxon>Eukaryota</taxon>
        <taxon>Fungi</taxon>
        <taxon>Dikarya</taxon>
        <taxon>Ascomycota</taxon>
        <taxon>Pezizomycotina</taxon>
        <taxon>Sordariomycetes</taxon>
        <taxon>Sordariomycetidae</taxon>
        <taxon>Sordariales</taxon>
        <taxon>Chaetomiaceae</taxon>
        <taxon>Chaetomidium</taxon>
    </lineage>
</organism>
<evidence type="ECO:0000313" key="2">
    <source>
        <dbReference type="EMBL" id="KAK4149087.1"/>
    </source>
</evidence>
<keyword evidence="3" id="KW-1185">Reference proteome</keyword>
<accession>A0AAN6VCU0</accession>
<proteinExistence type="predicted"/>
<evidence type="ECO:0000313" key="3">
    <source>
        <dbReference type="Proteomes" id="UP001302745"/>
    </source>
</evidence>
<feature type="non-terminal residue" evidence="2">
    <location>
        <position position="1037"/>
    </location>
</feature>
<sequence>MDLRREESANLSQPTEQAPWKPNNAPGATHLRHSAILKPATATTIKPARIAKRETRKAKAKPGAMKPSAPAPTGRMTRSRAALAAATTQNGNLAKASEPAAVEPAPPPKPAVRGTKNTKIEKPDNLKTTAATPEARQAQKEQAGMENGELGMGRQTRSRSVLAPSPKPLIRPTTTTKLEQPDGVKTVVAAPKARQTRSQRVTEHEQELPRILRTRHDLEGAPPPQKPDISEIVGATPKARRTRKQQAEEDKEAPTEQGAEITATTPDVTLQVVSVLDHEPAPSALSKVAPRSRRPKAADFYETLDTPVKLTRGPASITTTAKPRRLILPEMAPQIPWELYGISDTSDKSDFESGAAVATEKDKKGRLAGKGKKETTQGISRQLVPSPWLRDTSPERDMPPPPAAGSRIKDHFTRRELDPHDKSMDADYIPTGPGPLPWIPKLPKGQKKRPKKQRPPPLAAKDQTKASAIPEAEDTPYPGPSAPPPTLLAMDYAAEAYPGIWNLGPNQSPQRWIRNTPARQGDVYCETCFRDELARWTRIRDGVIRILHLLGGDAALQELRTLAQEAEAAEKHMIAANLASLPEEGGSRTSLKSPPPPEYAPSSSESEDERPEGRVTANRATARPTDIRDWDSPLFNEYPTDIIGLVLLRIMADRPTSSLSASQRDEVNGLLDSLRQDVGVGTKFVEIMARLCKGMIVPWRMAGQPRVEGGKDSWWWEFDEALQAADRQLSVAQPSCSFFATTLAEKARGAAVAALTVKEAATAQSRDTSAQAGSLEQVKETLGMTMPSNLFLKSIGDKLARARRNLQEHANTPPPPRKQKRPRSKNNNDSDSDSAQPPPKRRKPNQPTNNQTTALRNNNPNPNPTSPATPLPCINCSKSTAATLHHQRQHSSSSPHPFFFTNDDPTSQTWINPLLWAFHLDLETATTRVRKAGDWFRFLLASRRVGVVDVFGHHNSHGLLLEEEGEGEDGGGGGGDMKIRFMVDFTGARTRVVLVEMRGAVEVILGRPRSRRWRQRVRFERKPLPLSPPVVLGAARP</sequence>
<feature type="compositionally biased region" description="Low complexity" evidence="1">
    <location>
        <begin position="845"/>
        <end position="860"/>
    </location>
</feature>
<feature type="compositionally biased region" description="Low complexity" evidence="1">
    <location>
        <begin position="81"/>
        <end position="103"/>
    </location>
</feature>
<dbReference type="PANTHER" id="PTHR48125:SF10">
    <property type="entry name" value="OS12G0136300 PROTEIN"/>
    <property type="match status" value="1"/>
</dbReference>
<feature type="compositionally biased region" description="Basic and acidic residues" evidence="1">
    <location>
        <begin position="359"/>
        <end position="375"/>
    </location>
</feature>
<reference evidence="2" key="1">
    <citation type="journal article" date="2023" name="Mol. Phylogenet. Evol.">
        <title>Genome-scale phylogeny and comparative genomics of the fungal order Sordariales.</title>
        <authorList>
            <person name="Hensen N."/>
            <person name="Bonometti L."/>
            <person name="Westerberg I."/>
            <person name="Brannstrom I.O."/>
            <person name="Guillou S."/>
            <person name="Cros-Aarteil S."/>
            <person name="Calhoun S."/>
            <person name="Haridas S."/>
            <person name="Kuo A."/>
            <person name="Mondo S."/>
            <person name="Pangilinan J."/>
            <person name="Riley R."/>
            <person name="LaButti K."/>
            <person name="Andreopoulos B."/>
            <person name="Lipzen A."/>
            <person name="Chen C."/>
            <person name="Yan M."/>
            <person name="Daum C."/>
            <person name="Ng V."/>
            <person name="Clum A."/>
            <person name="Steindorff A."/>
            <person name="Ohm R.A."/>
            <person name="Martin F."/>
            <person name="Silar P."/>
            <person name="Natvig D.O."/>
            <person name="Lalanne C."/>
            <person name="Gautier V."/>
            <person name="Ament-Velasquez S.L."/>
            <person name="Kruys A."/>
            <person name="Hutchinson M.I."/>
            <person name="Powell A.J."/>
            <person name="Barry K."/>
            <person name="Miller A.N."/>
            <person name="Grigoriev I.V."/>
            <person name="Debuchy R."/>
            <person name="Gladieux P."/>
            <person name="Hiltunen Thoren M."/>
            <person name="Johannesson H."/>
        </authorList>
    </citation>
    <scope>NUCLEOTIDE SEQUENCE</scope>
    <source>
        <strain evidence="2">CBS 538.74</strain>
    </source>
</reference>
<feature type="compositionally biased region" description="Basic and acidic residues" evidence="1">
    <location>
        <begin position="200"/>
        <end position="219"/>
    </location>
</feature>
<dbReference type="EMBL" id="MU857205">
    <property type="protein sequence ID" value="KAK4149087.1"/>
    <property type="molecule type" value="Genomic_DNA"/>
</dbReference>
<dbReference type="AlphaFoldDB" id="A0AAN6VCU0"/>
<dbReference type="Proteomes" id="UP001302745">
    <property type="component" value="Unassembled WGS sequence"/>
</dbReference>
<feature type="compositionally biased region" description="Pro residues" evidence="1">
    <location>
        <begin position="861"/>
        <end position="870"/>
    </location>
</feature>
<protein>
    <submittedName>
        <fullName evidence="2">Uncharacterized protein</fullName>
    </submittedName>
</protein>
<gene>
    <name evidence="2" type="ORF">C8A00DRAFT_38317</name>
</gene>
<feature type="region of interest" description="Disordered" evidence="1">
    <location>
        <begin position="806"/>
        <end position="874"/>
    </location>
</feature>
<feature type="compositionally biased region" description="Basic and acidic residues" evidence="1">
    <location>
        <begin position="407"/>
        <end position="425"/>
    </location>
</feature>
<feature type="region of interest" description="Disordered" evidence="1">
    <location>
        <begin position="581"/>
        <end position="623"/>
    </location>
</feature>
<feature type="region of interest" description="Disordered" evidence="1">
    <location>
        <begin position="1"/>
        <end position="265"/>
    </location>
</feature>